<dbReference type="GO" id="GO:0005524">
    <property type="term" value="F:ATP binding"/>
    <property type="evidence" value="ECO:0007669"/>
    <property type="project" value="UniProtKB-KW"/>
</dbReference>
<keyword evidence="1" id="KW-0813">Transport</keyword>
<evidence type="ECO:0000256" key="3">
    <source>
        <dbReference type="ARBA" id="ARBA00022840"/>
    </source>
</evidence>
<dbReference type="PANTHER" id="PTHR45772">
    <property type="entry name" value="CONSERVED COMPONENT OF ABC TRANSPORTER FOR NATURAL AMINO ACIDS-RELATED"/>
    <property type="match status" value="1"/>
</dbReference>
<dbReference type="Pfam" id="PF12399">
    <property type="entry name" value="BCA_ABC_TP_C"/>
    <property type="match status" value="1"/>
</dbReference>
<dbReference type="InterPro" id="IPR032823">
    <property type="entry name" value="BCA_ABC_TP_C"/>
</dbReference>
<dbReference type="GO" id="GO:0005304">
    <property type="term" value="F:L-valine transmembrane transporter activity"/>
    <property type="evidence" value="ECO:0007669"/>
    <property type="project" value="TreeGrafter"/>
</dbReference>
<dbReference type="GO" id="GO:1903805">
    <property type="term" value="P:L-valine import across plasma membrane"/>
    <property type="evidence" value="ECO:0007669"/>
    <property type="project" value="TreeGrafter"/>
</dbReference>
<reference evidence="5 6" key="1">
    <citation type="submission" date="2016-10" db="EMBL/GenBank/DDBJ databases">
        <authorList>
            <person name="de Groot N.N."/>
        </authorList>
    </citation>
    <scope>NUCLEOTIDE SEQUENCE [LARGE SCALE GENOMIC DNA]</scope>
    <source>
        <strain evidence="5 6">B7-7</strain>
    </source>
</reference>
<dbReference type="CDD" id="cd03219">
    <property type="entry name" value="ABC_Mj1267_LivG_branched"/>
    <property type="match status" value="1"/>
</dbReference>
<dbReference type="InterPro" id="IPR027417">
    <property type="entry name" value="P-loop_NTPase"/>
</dbReference>
<dbReference type="PROSITE" id="PS50893">
    <property type="entry name" value="ABC_TRANSPORTER_2"/>
    <property type="match status" value="1"/>
</dbReference>
<dbReference type="GO" id="GO:0016887">
    <property type="term" value="F:ATP hydrolysis activity"/>
    <property type="evidence" value="ECO:0007669"/>
    <property type="project" value="InterPro"/>
</dbReference>
<gene>
    <name evidence="5" type="ORF">SAMN05421693_12415</name>
</gene>
<dbReference type="SUPFAM" id="SSF52540">
    <property type="entry name" value="P-loop containing nucleoside triphosphate hydrolases"/>
    <property type="match status" value="1"/>
</dbReference>
<evidence type="ECO:0000256" key="1">
    <source>
        <dbReference type="ARBA" id="ARBA00022448"/>
    </source>
</evidence>
<accession>A0A1H9F2E1</accession>
<protein>
    <submittedName>
        <fullName evidence="5">Branched-chain amino acid transport system ATP-binding protein</fullName>
    </submittedName>
</protein>
<dbReference type="GO" id="GO:0005886">
    <property type="term" value="C:plasma membrane"/>
    <property type="evidence" value="ECO:0007669"/>
    <property type="project" value="TreeGrafter"/>
</dbReference>
<keyword evidence="2" id="KW-0547">Nucleotide-binding</keyword>
<organism evidence="5 6">
    <name type="scientific">Ectothiorhodospira magna</name>
    <dbReference type="NCBI Taxonomy" id="867345"/>
    <lineage>
        <taxon>Bacteria</taxon>
        <taxon>Pseudomonadati</taxon>
        <taxon>Pseudomonadota</taxon>
        <taxon>Gammaproteobacteria</taxon>
        <taxon>Chromatiales</taxon>
        <taxon>Ectothiorhodospiraceae</taxon>
        <taxon>Ectothiorhodospira</taxon>
    </lineage>
</organism>
<dbReference type="GO" id="GO:1903806">
    <property type="term" value="P:L-isoleucine import across plasma membrane"/>
    <property type="evidence" value="ECO:0007669"/>
    <property type="project" value="TreeGrafter"/>
</dbReference>
<dbReference type="InterPro" id="IPR003593">
    <property type="entry name" value="AAA+_ATPase"/>
</dbReference>
<dbReference type="OrthoDB" id="9805514at2"/>
<evidence type="ECO:0000313" key="5">
    <source>
        <dbReference type="EMBL" id="SEQ32112.1"/>
    </source>
</evidence>
<dbReference type="EMBL" id="FOFO01000024">
    <property type="protein sequence ID" value="SEQ32112.1"/>
    <property type="molecule type" value="Genomic_DNA"/>
</dbReference>
<dbReference type="GO" id="GO:0015188">
    <property type="term" value="F:L-isoleucine transmembrane transporter activity"/>
    <property type="evidence" value="ECO:0007669"/>
    <property type="project" value="TreeGrafter"/>
</dbReference>
<dbReference type="SMART" id="SM00382">
    <property type="entry name" value="AAA"/>
    <property type="match status" value="1"/>
</dbReference>
<evidence type="ECO:0000313" key="6">
    <source>
        <dbReference type="Proteomes" id="UP000199496"/>
    </source>
</evidence>
<keyword evidence="6" id="KW-1185">Reference proteome</keyword>
<sequence length="269" mass="29074">MNQSVQQTETSCDDTARPAPLLEVRGLGKAFGGVHAVDDLSFRILPGEVYAVIGPNGAGKTTLFNLITGLYQPDQGDIALKGEAVQGLPPERLARLGMSRTFQNLQICMNMTALENVMLGRHLHLKRNFLAALLRWPSLRASERTCRAQAEELIRFVGCGDYVDADAAAMPYGALKRLEIARALATQPAILLLDEPAAGLNSTETAALEQLIRKVAAGGITVVLVEHDMKLVMSISDRVLVLDYGRKLAEGTPREIRDNPDVIAAYLGG</sequence>
<dbReference type="InterPro" id="IPR051120">
    <property type="entry name" value="ABC_AA/LPS_Transport"/>
</dbReference>
<dbReference type="FunFam" id="3.40.50.300:FF:000421">
    <property type="entry name" value="Branched-chain amino acid ABC transporter ATP-binding protein"/>
    <property type="match status" value="1"/>
</dbReference>
<dbReference type="AlphaFoldDB" id="A0A1H9F2E1"/>
<dbReference type="Proteomes" id="UP000199496">
    <property type="component" value="Unassembled WGS sequence"/>
</dbReference>
<name>A0A1H9F2E1_9GAMM</name>
<evidence type="ECO:0000256" key="2">
    <source>
        <dbReference type="ARBA" id="ARBA00022741"/>
    </source>
</evidence>
<dbReference type="Gene3D" id="3.40.50.300">
    <property type="entry name" value="P-loop containing nucleotide triphosphate hydrolases"/>
    <property type="match status" value="1"/>
</dbReference>
<dbReference type="InterPro" id="IPR003439">
    <property type="entry name" value="ABC_transporter-like_ATP-bd"/>
</dbReference>
<dbReference type="GO" id="GO:0015808">
    <property type="term" value="P:L-alanine transport"/>
    <property type="evidence" value="ECO:0007669"/>
    <property type="project" value="TreeGrafter"/>
</dbReference>
<keyword evidence="3 5" id="KW-0067">ATP-binding</keyword>
<dbReference type="GO" id="GO:0042941">
    <property type="term" value="P:D-alanine transmembrane transport"/>
    <property type="evidence" value="ECO:0007669"/>
    <property type="project" value="TreeGrafter"/>
</dbReference>
<feature type="domain" description="ABC transporter" evidence="4">
    <location>
        <begin position="22"/>
        <end position="269"/>
    </location>
</feature>
<proteinExistence type="predicted"/>
<dbReference type="RefSeq" id="WP_090208380.1">
    <property type="nucleotide sequence ID" value="NZ_FOFO01000024.1"/>
</dbReference>
<dbReference type="PANTHER" id="PTHR45772:SF7">
    <property type="entry name" value="AMINO ACID ABC TRANSPORTER ATP-BINDING PROTEIN"/>
    <property type="match status" value="1"/>
</dbReference>
<dbReference type="GO" id="GO:0015192">
    <property type="term" value="F:L-phenylalanine transmembrane transporter activity"/>
    <property type="evidence" value="ECO:0007669"/>
    <property type="project" value="TreeGrafter"/>
</dbReference>
<dbReference type="STRING" id="867345.SAMN05421693_12415"/>
<evidence type="ECO:0000259" key="4">
    <source>
        <dbReference type="PROSITE" id="PS50893"/>
    </source>
</evidence>
<dbReference type="Pfam" id="PF00005">
    <property type="entry name" value="ABC_tran"/>
    <property type="match status" value="1"/>
</dbReference>